<evidence type="ECO:0000256" key="5">
    <source>
        <dbReference type="ARBA" id="ARBA00022927"/>
    </source>
</evidence>
<dbReference type="STRING" id="48709.A0A1D2NBJ5"/>
<organism evidence="9 10">
    <name type="scientific">Orchesella cincta</name>
    <name type="common">Springtail</name>
    <name type="synonym">Podura cincta</name>
    <dbReference type="NCBI Taxonomy" id="48709"/>
    <lineage>
        <taxon>Eukaryota</taxon>
        <taxon>Metazoa</taxon>
        <taxon>Ecdysozoa</taxon>
        <taxon>Arthropoda</taxon>
        <taxon>Hexapoda</taxon>
        <taxon>Collembola</taxon>
        <taxon>Entomobryomorpha</taxon>
        <taxon>Entomobryoidea</taxon>
        <taxon>Orchesellidae</taxon>
        <taxon>Orchesellinae</taxon>
        <taxon>Orchesella</taxon>
    </lineage>
</organism>
<dbReference type="SUPFAM" id="SSF49562">
    <property type="entry name" value="C2 domain (Calcium/lipid-binding domain, CaLB)"/>
    <property type="match status" value="1"/>
</dbReference>
<dbReference type="EMBL" id="LJIJ01000104">
    <property type="protein sequence ID" value="ODN02611.1"/>
    <property type="molecule type" value="Genomic_DNA"/>
</dbReference>
<protein>
    <submittedName>
        <fullName evidence="9">Rab11 family-interacting protein 1</fullName>
    </submittedName>
</protein>
<dbReference type="SUPFAM" id="SSF144270">
    <property type="entry name" value="Eferin C-derminal domain-like"/>
    <property type="match status" value="1"/>
</dbReference>
<feature type="compositionally biased region" description="Basic and acidic residues" evidence="6">
    <location>
        <begin position="414"/>
        <end position="427"/>
    </location>
</feature>
<feature type="compositionally biased region" description="Low complexity" evidence="6">
    <location>
        <begin position="245"/>
        <end position="257"/>
    </location>
</feature>
<dbReference type="Proteomes" id="UP000094527">
    <property type="component" value="Unassembled WGS sequence"/>
</dbReference>
<dbReference type="SMART" id="SM00239">
    <property type="entry name" value="C2"/>
    <property type="match status" value="1"/>
</dbReference>
<keyword evidence="2" id="KW-0813">Transport</keyword>
<dbReference type="InterPro" id="IPR037789">
    <property type="entry name" value="FIP_classI"/>
</dbReference>
<keyword evidence="5" id="KW-0653">Protein transport</keyword>
<feature type="region of interest" description="Disordered" evidence="6">
    <location>
        <begin position="239"/>
        <end position="427"/>
    </location>
</feature>
<accession>A0A1D2NBJ5</accession>
<feature type="domain" description="C2" evidence="7">
    <location>
        <begin position="1"/>
        <end position="97"/>
    </location>
</feature>
<evidence type="ECO:0000256" key="3">
    <source>
        <dbReference type="ARBA" id="ARBA00022553"/>
    </source>
</evidence>
<feature type="compositionally biased region" description="Basic and acidic residues" evidence="6">
    <location>
        <begin position="339"/>
        <end position="357"/>
    </location>
</feature>
<evidence type="ECO:0000313" key="10">
    <source>
        <dbReference type="Proteomes" id="UP000094527"/>
    </source>
</evidence>
<sequence length="580" mass="64932">MLQRAKGLLLKGKNGTNDAFVTISLGKEKYQTSVKERTTDSVEWHEECELAIPRHGNKAEIVLTVLHRNFIGDEFLGQISIPLSDFDVYDKPKNRWYNLKCKPGQDKTNYRGEIDVRVSFTVQSGVTAAGSLTELKKDGIRASFGQLSQKVGSSIGGSLLSLKGKDKKGLKSFAKAVGNKVSTLPGRGHKKRHDDNFGAIPEQQTYTNNATNLNQKHAANESDPGVISDDEDEFRFDELSHKSSHSSLSVSQVALSSPRDGSLENLGGGEFLRRNYATPPPVKPKRASEPPPEKPERWSTGPIDDWETKLFGKQNMLDKASSLKSVGRNSVGSSNGYPSEKEEIKVNDEKEEDKQSLKSESPLKPTFQSIFTVPSKEKEPVPKPRQSPVVTKPEKETKPPPVVEEPPKPSPKPVKVEKVSKVEKVAKQEKSIKVEKAIKAEKESREPEKPVNGVAKEAPIPTIVTPTRNVEDEVPNQKWTPVGITNPIRQKDSHQETRLPREILKKFENKSREDLIELIMKQQTTLEYQKHKLNDMEDYIDNLLVRVMEVKPTLLQTPYVTNRPMKLSAEHNGDWFSLSD</sequence>
<evidence type="ECO:0000259" key="8">
    <source>
        <dbReference type="PROSITE" id="PS51511"/>
    </source>
</evidence>
<feature type="compositionally biased region" description="Low complexity" evidence="6">
    <location>
        <begin position="325"/>
        <end position="336"/>
    </location>
</feature>
<dbReference type="AlphaFoldDB" id="A0A1D2NBJ5"/>
<feature type="domain" description="FIP-RBD" evidence="8">
    <location>
        <begin position="496"/>
        <end position="558"/>
    </location>
</feature>
<dbReference type="PANTHER" id="PTHR15746:SF23">
    <property type="entry name" value="RAB11 INTERACTING PROTEIN, ISOFORM A"/>
    <property type="match status" value="1"/>
</dbReference>
<name>A0A1D2NBJ5_ORCCI</name>
<dbReference type="InterPro" id="IPR019018">
    <property type="entry name" value="Rab-bd_FIP-RBD"/>
</dbReference>
<keyword evidence="4" id="KW-0967">Endosome</keyword>
<dbReference type="GO" id="GO:0031267">
    <property type="term" value="F:small GTPase binding"/>
    <property type="evidence" value="ECO:0007669"/>
    <property type="project" value="InterPro"/>
</dbReference>
<dbReference type="PROSITE" id="PS50004">
    <property type="entry name" value="C2"/>
    <property type="match status" value="1"/>
</dbReference>
<dbReference type="OrthoDB" id="8956628at2759"/>
<keyword evidence="10" id="KW-1185">Reference proteome</keyword>
<keyword evidence="3" id="KW-0597">Phosphoprotein</keyword>
<evidence type="ECO:0000256" key="1">
    <source>
        <dbReference type="ARBA" id="ARBA00004172"/>
    </source>
</evidence>
<reference evidence="9 10" key="1">
    <citation type="journal article" date="2016" name="Genome Biol. Evol.">
        <title>Gene Family Evolution Reflects Adaptation to Soil Environmental Stressors in the Genome of the Collembolan Orchesella cincta.</title>
        <authorList>
            <person name="Faddeeva-Vakhrusheva A."/>
            <person name="Derks M.F."/>
            <person name="Anvar S.Y."/>
            <person name="Agamennone V."/>
            <person name="Suring W."/>
            <person name="Smit S."/>
            <person name="van Straalen N.M."/>
            <person name="Roelofs D."/>
        </authorList>
    </citation>
    <scope>NUCLEOTIDE SEQUENCE [LARGE SCALE GENOMIC DNA]</scope>
    <source>
        <tissue evidence="9">Mixed pool</tissue>
    </source>
</reference>
<dbReference type="GO" id="GO:0055037">
    <property type="term" value="C:recycling endosome"/>
    <property type="evidence" value="ECO:0007669"/>
    <property type="project" value="UniProtKB-SubCell"/>
</dbReference>
<dbReference type="InterPro" id="IPR037245">
    <property type="entry name" value="FIP-RBD_C_sf"/>
</dbReference>
<dbReference type="GO" id="GO:0045055">
    <property type="term" value="P:regulated exocytosis"/>
    <property type="evidence" value="ECO:0007669"/>
    <property type="project" value="TreeGrafter"/>
</dbReference>
<evidence type="ECO:0000313" key="9">
    <source>
        <dbReference type="EMBL" id="ODN02611.1"/>
    </source>
</evidence>
<comment type="caution">
    <text evidence="9">The sequence shown here is derived from an EMBL/GenBank/DDBJ whole genome shotgun (WGS) entry which is preliminary data.</text>
</comment>
<dbReference type="PANTHER" id="PTHR15746">
    <property type="entry name" value="RAB11-RELATED"/>
    <property type="match status" value="1"/>
</dbReference>
<evidence type="ECO:0000259" key="7">
    <source>
        <dbReference type="PROSITE" id="PS50004"/>
    </source>
</evidence>
<comment type="subcellular location">
    <subcellularLocation>
        <location evidence="1">Recycling endosome</location>
    </subcellularLocation>
</comment>
<dbReference type="PROSITE" id="PS51511">
    <property type="entry name" value="FIP_RBD"/>
    <property type="match status" value="1"/>
</dbReference>
<evidence type="ECO:0000256" key="4">
    <source>
        <dbReference type="ARBA" id="ARBA00022753"/>
    </source>
</evidence>
<evidence type="ECO:0000256" key="2">
    <source>
        <dbReference type="ARBA" id="ARBA00022448"/>
    </source>
</evidence>
<dbReference type="InterPro" id="IPR035892">
    <property type="entry name" value="C2_domain_sf"/>
</dbReference>
<feature type="compositionally biased region" description="Pro residues" evidence="6">
    <location>
        <begin position="399"/>
        <end position="412"/>
    </location>
</feature>
<evidence type="ECO:0000256" key="6">
    <source>
        <dbReference type="SAM" id="MobiDB-lite"/>
    </source>
</evidence>
<dbReference type="Pfam" id="PF09457">
    <property type="entry name" value="RBD-FIP"/>
    <property type="match status" value="1"/>
</dbReference>
<feature type="region of interest" description="Disordered" evidence="6">
    <location>
        <begin position="181"/>
        <end position="202"/>
    </location>
</feature>
<dbReference type="Pfam" id="PF00168">
    <property type="entry name" value="C2"/>
    <property type="match status" value="1"/>
</dbReference>
<dbReference type="GO" id="GO:0015031">
    <property type="term" value="P:protein transport"/>
    <property type="evidence" value="ECO:0007669"/>
    <property type="project" value="UniProtKB-KW"/>
</dbReference>
<gene>
    <name evidence="9" type="ORF">Ocin01_04080</name>
</gene>
<dbReference type="Gene3D" id="2.60.40.150">
    <property type="entry name" value="C2 domain"/>
    <property type="match status" value="1"/>
</dbReference>
<proteinExistence type="predicted"/>
<dbReference type="InterPro" id="IPR000008">
    <property type="entry name" value="C2_dom"/>
</dbReference>
<dbReference type="OMA" id="IPEQGNT"/>
<feature type="compositionally biased region" description="Basic and acidic residues" evidence="6">
    <location>
        <begin position="286"/>
        <end position="297"/>
    </location>
</feature>
<dbReference type="Gene3D" id="1.20.5.2440">
    <property type="match status" value="1"/>
</dbReference>